<dbReference type="Gene3D" id="3.30.40.10">
    <property type="entry name" value="Zinc/RING finger domain, C3HC4 (zinc finger)"/>
    <property type="match status" value="1"/>
</dbReference>
<dbReference type="SUPFAM" id="SSF57903">
    <property type="entry name" value="FYVE/PHD zinc finger"/>
    <property type="match status" value="1"/>
</dbReference>
<evidence type="ECO:0000259" key="7">
    <source>
        <dbReference type="Pfam" id="PF12165"/>
    </source>
</evidence>
<comment type="caution">
    <text evidence="8">The sequence shown here is derived from an EMBL/GenBank/DDBJ whole genome shotgun (WGS) entry which is preliminary data.</text>
</comment>
<sequence>MEMVASLPAPSTVEEVFRDYLGRHRGLVRALTAEVDDLYALCHPERENLCLYGHPDGSWEVNVPPEEVPPEMPEPTLGINFARNGPKRWDWLSRVAMHSDSWLLSVAFFFAARFSGDERCMINDLPTIFEAFCSHQLTKKNTRVDRGSKPKRSSKRLKTVNNGSDEDANEIGATSCGSCGTKHRSNFWIQCDVCERWFHGKCVKMTRAKAEKTKGYSLK</sequence>
<comment type="domain">
    <text evidence="4">The PHD-type zinc finger mediates the binding to H3K4me3.</text>
</comment>
<feature type="compositionally biased region" description="Basic residues" evidence="5">
    <location>
        <begin position="149"/>
        <end position="158"/>
    </location>
</feature>
<keyword evidence="4" id="KW-0539">Nucleus</keyword>
<evidence type="ECO:0000256" key="2">
    <source>
        <dbReference type="ARBA" id="ARBA00022771"/>
    </source>
</evidence>
<dbReference type="GO" id="GO:0042393">
    <property type="term" value="F:histone binding"/>
    <property type="evidence" value="ECO:0007669"/>
    <property type="project" value="UniProtKB-UniRule"/>
</dbReference>
<evidence type="ECO:0000259" key="6">
    <source>
        <dbReference type="Pfam" id="PF00628"/>
    </source>
</evidence>
<comment type="subunit">
    <text evidence="4">Interacts with H3K4me3 and to a lesser extent with H3K4me2.</text>
</comment>
<keyword evidence="9" id="KW-1185">Reference proteome</keyword>
<dbReference type="Pfam" id="PF00628">
    <property type="entry name" value="PHD"/>
    <property type="match status" value="1"/>
</dbReference>
<keyword evidence="1 4" id="KW-0479">Metal-binding</keyword>
<keyword evidence="4" id="KW-0156">Chromatin regulator</keyword>
<dbReference type="Pfam" id="PF12165">
    <property type="entry name" value="Alfin"/>
    <property type="match status" value="1"/>
</dbReference>
<gene>
    <name evidence="8" type="ORF">C4D60_Mb10t22390</name>
</gene>
<keyword evidence="2 4" id="KW-0863">Zinc-finger</keyword>
<comment type="subcellular location">
    <subcellularLocation>
        <location evidence="4">Nucleus</location>
    </subcellularLocation>
</comment>
<evidence type="ECO:0000256" key="3">
    <source>
        <dbReference type="ARBA" id="ARBA00022833"/>
    </source>
</evidence>
<proteinExistence type="inferred from homology"/>
<dbReference type="GO" id="GO:0006325">
    <property type="term" value="P:chromatin organization"/>
    <property type="evidence" value="ECO:0007669"/>
    <property type="project" value="UniProtKB-UniRule"/>
</dbReference>
<feature type="domain" description="Alfin N-terminal" evidence="7">
    <location>
        <begin position="12"/>
        <end position="132"/>
    </location>
</feature>
<dbReference type="GO" id="GO:0000976">
    <property type="term" value="F:transcription cis-regulatory region binding"/>
    <property type="evidence" value="ECO:0007669"/>
    <property type="project" value="TreeGrafter"/>
</dbReference>
<keyword evidence="4" id="KW-0805">Transcription regulation</keyword>
<evidence type="ECO:0000256" key="4">
    <source>
        <dbReference type="RuleBase" id="RU369089"/>
    </source>
</evidence>
<dbReference type="PANTHER" id="PTHR12321:SF39">
    <property type="entry name" value="PHD FINGER PROTEIN ALFIN-LIKE 2"/>
    <property type="match status" value="1"/>
</dbReference>
<dbReference type="GO" id="GO:0008270">
    <property type="term" value="F:zinc ion binding"/>
    <property type="evidence" value="ECO:0007669"/>
    <property type="project" value="UniProtKB-KW"/>
</dbReference>
<dbReference type="GO" id="GO:0005634">
    <property type="term" value="C:nucleus"/>
    <property type="evidence" value="ECO:0007669"/>
    <property type="project" value="UniProtKB-SubCell"/>
</dbReference>
<evidence type="ECO:0000313" key="9">
    <source>
        <dbReference type="Proteomes" id="UP000317650"/>
    </source>
</evidence>
<dbReference type="EMBL" id="PYDT01000008">
    <property type="protein sequence ID" value="THU54187.1"/>
    <property type="molecule type" value="Genomic_DNA"/>
</dbReference>
<keyword evidence="3 4" id="KW-0862">Zinc</keyword>
<evidence type="ECO:0000256" key="1">
    <source>
        <dbReference type="ARBA" id="ARBA00022723"/>
    </source>
</evidence>
<evidence type="ECO:0000256" key="5">
    <source>
        <dbReference type="SAM" id="MobiDB-lite"/>
    </source>
</evidence>
<dbReference type="InterPro" id="IPR019787">
    <property type="entry name" value="Znf_PHD-finger"/>
</dbReference>
<accession>A0A4S8IYX4</accession>
<keyword evidence="4" id="KW-0804">Transcription</keyword>
<dbReference type="InterPro" id="IPR021998">
    <property type="entry name" value="Alfin_N"/>
</dbReference>
<feature type="domain" description="PHD-type" evidence="6">
    <location>
        <begin position="176"/>
        <end position="214"/>
    </location>
</feature>
<dbReference type="GO" id="GO:0006355">
    <property type="term" value="P:regulation of DNA-templated transcription"/>
    <property type="evidence" value="ECO:0007669"/>
    <property type="project" value="UniProtKB-UniRule"/>
</dbReference>
<dbReference type="PANTHER" id="PTHR12321">
    <property type="entry name" value="CPG BINDING PROTEIN"/>
    <property type="match status" value="1"/>
</dbReference>
<dbReference type="GO" id="GO:0003712">
    <property type="term" value="F:transcription coregulator activity"/>
    <property type="evidence" value="ECO:0007669"/>
    <property type="project" value="TreeGrafter"/>
</dbReference>
<dbReference type="InterPro" id="IPR011011">
    <property type="entry name" value="Znf_FYVE_PHD"/>
</dbReference>
<dbReference type="Proteomes" id="UP000317650">
    <property type="component" value="Chromosome 10"/>
</dbReference>
<reference evidence="8 9" key="1">
    <citation type="journal article" date="2019" name="Nat. Plants">
        <title>Genome sequencing of Musa balbisiana reveals subgenome evolution and function divergence in polyploid bananas.</title>
        <authorList>
            <person name="Yao X."/>
        </authorList>
    </citation>
    <scope>NUCLEOTIDE SEQUENCE [LARGE SCALE GENOMIC DNA]</scope>
    <source>
        <strain evidence="9">cv. DH-PKW</strain>
        <tissue evidence="8">Leaves</tissue>
    </source>
</reference>
<comment type="similarity">
    <text evidence="4">Belongs to the Alfin family.</text>
</comment>
<feature type="region of interest" description="Disordered" evidence="5">
    <location>
        <begin position="143"/>
        <end position="166"/>
    </location>
</feature>
<dbReference type="STRING" id="52838.A0A4S8IYX4"/>
<name>A0A4S8IYX4_MUSBA</name>
<protein>
    <recommendedName>
        <fullName evidence="4">PHD finger protein ALFIN-LIKE</fullName>
    </recommendedName>
</protein>
<dbReference type="InterPro" id="IPR045104">
    <property type="entry name" value="Alfin"/>
</dbReference>
<evidence type="ECO:0000313" key="8">
    <source>
        <dbReference type="EMBL" id="THU54187.1"/>
    </source>
</evidence>
<organism evidence="8 9">
    <name type="scientific">Musa balbisiana</name>
    <name type="common">Banana</name>
    <dbReference type="NCBI Taxonomy" id="52838"/>
    <lineage>
        <taxon>Eukaryota</taxon>
        <taxon>Viridiplantae</taxon>
        <taxon>Streptophyta</taxon>
        <taxon>Embryophyta</taxon>
        <taxon>Tracheophyta</taxon>
        <taxon>Spermatophyta</taxon>
        <taxon>Magnoliopsida</taxon>
        <taxon>Liliopsida</taxon>
        <taxon>Zingiberales</taxon>
        <taxon>Musaceae</taxon>
        <taxon>Musa</taxon>
    </lineage>
</organism>
<comment type="function">
    <text evidence="4">Histone-binding component that specifically recognizes H3 tails trimethylated on 'Lys-4' (H3K4me3), which mark transcription start sites of virtually all active genes.</text>
</comment>
<dbReference type="AlphaFoldDB" id="A0A4S8IYX4"/>
<dbReference type="InterPro" id="IPR013083">
    <property type="entry name" value="Znf_RING/FYVE/PHD"/>
</dbReference>